<dbReference type="InterPro" id="IPR058285">
    <property type="entry name" value="DUF7979"/>
</dbReference>
<feature type="transmembrane region" description="Helical" evidence="1">
    <location>
        <begin position="181"/>
        <end position="201"/>
    </location>
</feature>
<dbReference type="KEGG" id="halu:HUG12_07995"/>
<name>A0A7D5LAB0_9EURY</name>
<protein>
    <recommendedName>
        <fullName evidence="2">DUF7979 domain-containing protein</fullName>
    </recommendedName>
</protein>
<feature type="transmembrane region" description="Helical" evidence="1">
    <location>
        <begin position="121"/>
        <end position="141"/>
    </location>
</feature>
<proteinExistence type="predicted"/>
<keyword evidence="1" id="KW-1133">Transmembrane helix</keyword>
<dbReference type="AlphaFoldDB" id="A0A7D5LAB0"/>
<dbReference type="GeneID" id="56037392"/>
<evidence type="ECO:0000313" key="4">
    <source>
        <dbReference type="Proteomes" id="UP000509626"/>
    </source>
</evidence>
<reference evidence="3 4" key="1">
    <citation type="submission" date="2020-06" db="EMBL/GenBank/DDBJ databases">
        <title>NJ-3-1, isolated from saline soil.</title>
        <authorList>
            <person name="Cui H.L."/>
            <person name="Shi X."/>
        </authorList>
    </citation>
    <scope>NUCLEOTIDE SEQUENCE [LARGE SCALE GENOMIC DNA]</scope>
    <source>
        <strain evidence="3 4">NJ-3-1</strain>
    </source>
</reference>
<keyword evidence="4" id="KW-1185">Reference proteome</keyword>
<keyword evidence="1" id="KW-0812">Transmembrane</keyword>
<organism evidence="3 4">
    <name type="scientific">Halorarum salinum</name>
    <dbReference type="NCBI Taxonomy" id="2743089"/>
    <lineage>
        <taxon>Archaea</taxon>
        <taxon>Methanobacteriati</taxon>
        <taxon>Methanobacteriota</taxon>
        <taxon>Stenosarchaea group</taxon>
        <taxon>Halobacteria</taxon>
        <taxon>Halobacteriales</taxon>
        <taxon>Haloferacaceae</taxon>
        <taxon>Halorarum</taxon>
    </lineage>
</organism>
<sequence length="210" mass="22743">MVLRHVLALLAVLVALSLVGSPATMADWGEQASFSVEPVERSEVDGETPVLRYETLSSDARSAVRRAVESPDGHHVVYGSGDRPEEFFYSDYAVPGQGVYAVVYEGRHYRLTTYAAGGFPFVYWLLELPFVAYGLVLAWVGYPAYRGERSARFAALAVATGVAFHLLGPEFDFPLLDPMQFVGLGAVATVLLAGWLIGVPAGDGREVDAR</sequence>
<dbReference type="RefSeq" id="WP_179268256.1">
    <property type="nucleotide sequence ID" value="NZ_CP058579.1"/>
</dbReference>
<keyword evidence="1" id="KW-0472">Membrane</keyword>
<feature type="transmembrane region" description="Helical" evidence="1">
    <location>
        <begin position="153"/>
        <end position="169"/>
    </location>
</feature>
<dbReference type="EMBL" id="CP058579">
    <property type="protein sequence ID" value="QLG61671.1"/>
    <property type="molecule type" value="Genomic_DNA"/>
</dbReference>
<evidence type="ECO:0000256" key="1">
    <source>
        <dbReference type="SAM" id="Phobius"/>
    </source>
</evidence>
<evidence type="ECO:0000259" key="2">
    <source>
        <dbReference type="Pfam" id="PF25934"/>
    </source>
</evidence>
<accession>A0A7D5LAB0</accession>
<feature type="domain" description="DUF7979" evidence="2">
    <location>
        <begin position="33"/>
        <end position="112"/>
    </location>
</feature>
<dbReference type="Proteomes" id="UP000509626">
    <property type="component" value="Chromosome"/>
</dbReference>
<dbReference type="Pfam" id="PF25934">
    <property type="entry name" value="DUF7979"/>
    <property type="match status" value="1"/>
</dbReference>
<evidence type="ECO:0000313" key="3">
    <source>
        <dbReference type="EMBL" id="QLG61671.1"/>
    </source>
</evidence>
<gene>
    <name evidence="3" type="ORF">HUG12_07995</name>
</gene>